<dbReference type="RefSeq" id="XP_056551990.1">
    <property type="nucleotide sequence ID" value="XM_056702990.1"/>
</dbReference>
<organism evidence="1 2">
    <name type="scientific">Penicillium cataractarum</name>
    <dbReference type="NCBI Taxonomy" id="2100454"/>
    <lineage>
        <taxon>Eukaryota</taxon>
        <taxon>Fungi</taxon>
        <taxon>Dikarya</taxon>
        <taxon>Ascomycota</taxon>
        <taxon>Pezizomycotina</taxon>
        <taxon>Eurotiomycetes</taxon>
        <taxon>Eurotiomycetidae</taxon>
        <taxon>Eurotiales</taxon>
        <taxon>Aspergillaceae</taxon>
        <taxon>Penicillium</taxon>
    </lineage>
</organism>
<gene>
    <name evidence="1" type="ORF">N7496_010077</name>
</gene>
<dbReference type="AlphaFoldDB" id="A0A9W9RSB2"/>
<name>A0A9W9RSB2_9EURO</name>
<protein>
    <submittedName>
        <fullName evidence="1">Uncharacterized protein</fullName>
    </submittedName>
</protein>
<proteinExistence type="predicted"/>
<dbReference type="OrthoDB" id="4424523at2759"/>
<comment type="caution">
    <text evidence="1">The sequence shown here is derived from an EMBL/GenBank/DDBJ whole genome shotgun (WGS) entry which is preliminary data.</text>
</comment>
<evidence type="ECO:0000313" key="1">
    <source>
        <dbReference type="EMBL" id="KAJ5364364.1"/>
    </source>
</evidence>
<dbReference type="Proteomes" id="UP001147782">
    <property type="component" value="Unassembled WGS sequence"/>
</dbReference>
<accession>A0A9W9RSB2</accession>
<sequence>MANYTRPLAQFPPPQTQDPRIPYLHDADHVEHDLWDDGHRLWGFVIYRCTYESDSAWTEFMNRLLASTEEMFDWETDLEVLDRLALTVFEDSGMFNGASTAVVREHFNRWAVDAVQKEQGTVQGQGQVHPGSQRYRYCIQVTQDVLDSVLAGDYERNGFVRVIRADWEVYEPYDHGERIEEEEEPLEGCTLEDVGWVKVQFDGMMFIAWGYLRSDWAWGVGYRRPPKIAHFF</sequence>
<evidence type="ECO:0000313" key="2">
    <source>
        <dbReference type="Proteomes" id="UP001147782"/>
    </source>
</evidence>
<reference evidence="1" key="1">
    <citation type="submission" date="2022-11" db="EMBL/GenBank/DDBJ databases">
        <authorList>
            <person name="Petersen C."/>
        </authorList>
    </citation>
    <scope>NUCLEOTIDE SEQUENCE</scope>
    <source>
        <strain evidence="1">IBT 29864</strain>
    </source>
</reference>
<reference evidence="1" key="2">
    <citation type="journal article" date="2023" name="IMA Fungus">
        <title>Comparative genomic study of the Penicillium genus elucidates a diverse pangenome and 15 lateral gene transfer events.</title>
        <authorList>
            <person name="Petersen C."/>
            <person name="Sorensen T."/>
            <person name="Nielsen M.R."/>
            <person name="Sondergaard T.E."/>
            <person name="Sorensen J.L."/>
            <person name="Fitzpatrick D.A."/>
            <person name="Frisvad J.C."/>
            <person name="Nielsen K.L."/>
        </authorList>
    </citation>
    <scope>NUCLEOTIDE SEQUENCE</scope>
    <source>
        <strain evidence="1">IBT 29864</strain>
    </source>
</reference>
<keyword evidence="2" id="KW-1185">Reference proteome</keyword>
<dbReference type="GeneID" id="81442169"/>
<dbReference type="EMBL" id="JAPZBS010000008">
    <property type="protein sequence ID" value="KAJ5364364.1"/>
    <property type="molecule type" value="Genomic_DNA"/>
</dbReference>